<proteinExistence type="inferred from homology"/>
<dbReference type="Proteomes" id="UP000249056">
    <property type="component" value="Unassembled WGS sequence"/>
</dbReference>
<evidence type="ECO:0000313" key="2">
    <source>
        <dbReference type="EMBL" id="RAL60871.1"/>
    </source>
</evidence>
<accession>A0A395IL34</accession>
<dbReference type="InterPro" id="IPR037992">
    <property type="entry name" value="TRAPPC6/Trs33"/>
</dbReference>
<sequence>MVGGTNDANREEIGSFTFLQTIPSAPLPRMSTVPGGNAVLRAQPFLYFPCGIIRGALASMGINATVQAETTELPGATFQIKSIVNTTTGK</sequence>
<dbReference type="OrthoDB" id="941624at2759"/>
<dbReference type="Gene3D" id="3.30.1380.20">
    <property type="entry name" value="Trafficking protein particle complex subunit 3"/>
    <property type="match status" value="1"/>
</dbReference>
<dbReference type="GO" id="GO:0006888">
    <property type="term" value="P:endoplasmic reticulum to Golgi vesicle-mediated transport"/>
    <property type="evidence" value="ECO:0007669"/>
    <property type="project" value="TreeGrafter"/>
</dbReference>
<dbReference type="SUPFAM" id="SSF111126">
    <property type="entry name" value="Ligand-binding domain in the NO signalling and Golgi transport"/>
    <property type="match status" value="1"/>
</dbReference>
<dbReference type="GO" id="GO:0005801">
    <property type="term" value="C:cis-Golgi network"/>
    <property type="evidence" value="ECO:0007669"/>
    <property type="project" value="TreeGrafter"/>
</dbReference>
<dbReference type="GO" id="GO:0005802">
    <property type="term" value="C:trans-Golgi network"/>
    <property type="evidence" value="ECO:0007669"/>
    <property type="project" value="TreeGrafter"/>
</dbReference>
<dbReference type="Pfam" id="PF04051">
    <property type="entry name" value="TRAPP"/>
    <property type="match status" value="1"/>
</dbReference>
<dbReference type="PANTHER" id="PTHR12817:SF0">
    <property type="entry name" value="GEO08327P1"/>
    <property type="match status" value="1"/>
</dbReference>
<comment type="caution">
    <text evidence="2">The sequence shown here is derived from an EMBL/GenBank/DDBJ whole genome shotgun (WGS) entry which is preliminary data.</text>
</comment>
<name>A0A395IL34_9HELO</name>
<comment type="similarity">
    <text evidence="1">Belongs to the TRAPP small subunits family. BET3 subfamily.</text>
</comment>
<dbReference type="AlphaFoldDB" id="A0A395IL34"/>
<evidence type="ECO:0008006" key="4">
    <source>
        <dbReference type="Google" id="ProtNLM"/>
    </source>
</evidence>
<evidence type="ECO:0000313" key="3">
    <source>
        <dbReference type="Proteomes" id="UP000249056"/>
    </source>
</evidence>
<reference evidence="2 3" key="1">
    <citation type="submission" date="2018-06" db="EMBL/GenBank/DDBJ databases">
        <title>Genome Sequence of the Brown Rot Fungal Pathogen Monilinia fructigena.</title>
        <authorList>
            <person name="Landi L."/>
            <person name="De Miccolis Angelini R.M."/>
            <person name="Pollastro S."/>
            <person name="Abate D."/>
            <person name="Faretra F."/>
            <person name="Romanazzi G."/>
        </authorList>
    </citation>
    <scope>NUCLEOTIDE SEQUENCE [LARGE SCALE GENOMIC DNA]</scope>
    <source>
        <strain evidence="2 3">Mfrg269</strain>
    </source>
</reference>
<dbReference type="InterPro" id="IPR007194">
    <property type="entry name" value="TRAPP_component"/>
</dbReference>
<keyword evidence="3" id="KW-1185">Reference proteome</keyword>
<organism evidence="2 3">
    <name type="scientific">Monilinia fructigena</name>
    <dbReference type="NCBI Taxonomy" id="38457"/>
    <lineage>
        <taxon>Eukaryota</taxon>
        <taxon>Fungi</taxon>
        <taxon>Dikarya</taxon>
        <taxon>Ascomycota</taxon>
        <taxon>Pezizomycotina</taxon>
        <taxon>Leotiomycetes</taxon>
        <taxon>Helotiales</taxon>
        <taxon>Sclerotiniaceae</taxon>
        <taxon>Monilinia</taxon>
    </lineage>
</organism>
<dbReference type="GO" id="GO:0030008">
    <property type="term" value="C:TRAPP complex"/>
    <property type="evidence" value="ECO:0007669"/>
    <property type="project" value="TreeGrafter"/>
</dbReference>
<protein>
    <recommendedName>
        <fullName evidence="4">Trafficking protein particle complex subunit 6B</fullName>
    </recommendedName>
</protein>
<gene>
    <name evidence="2" type="ORF">DID88_010195</name>
</gene>
<dbReference type="InterPro" id="IPR024096">
    <property type="entry name" value="NO_sig/Golgi_transp_ligand-bd"/>
</dbReference>
<dbReference type="EMBL" id="QKRW01000036">
    <property type="protein sequence ID" value="RAL60871.1"/>
    <property type="molecule type" value="Genomic_DNA"/>
</dbReference>
<dbReference type="PANTHER" id="PTHR12817">
    <property type="entry name" value="TRAFFICKING PROTEIN PARTICLE COMPLEX SUBUNIT 6B"/>
    <property type="match status" value="1"/>
</dbReference>
<evidence type="ECO:0000256" key="1">
    <source>
        <dbReference type="ARBA" id="ARBA00006218"/>
    </source>
</evidence>